<dbReference type="Proteomes" id="UP000034224">
    <property type="component" value="Unassembled WGS sequence"/>
</dbReference>
<comment type="caution">
    <text evidence="1">The sequence shown here is derived from an EMBL/GenBank/DDBJ whole genome shotgun (WGS) entry which is preliminary data.</text>
</comment>
<dbReference type="EMBL" id="LCQK01000002">
    <property type="protein sequence ID" value="KKW15138.1"/>
    <property type="molecule type" value="Genomic_DNA"/>
</dbReference>
<evidence type="ECO:0008006" key="3">
    <source>
        <dbReference type="Google" id="ProtNLM"/>
    </source>
</evidence>
<dbReference type="STRING" id="1618665.UY55_C0002G0196"/>
<dbReference type="CDD" id="cd00586">
    <property type="entry name" value="4HBT"/>
    <property type="match status" value="1"/>
</dbReference>
<evidence type="ECO:0000313" key="1">
    <source>
        <dbReference type="EMBL" id="KKW15138.1"/>
    </source>
</evidence>
<dbReference type="InterPro" id="IPR029069">
    <property type="entry name" value="HotDog_dom_sf"/>
</dbReference>
<dbReference type="AlphaFoldDB" id="A0A0G1W8U2"/>
<name>A0A0G1W8U2_9BACT</name>
<gene>
    <name evidence="1" type="ORF">UY55_C0002G0196</name>
</gene>
<dbReference type="SUPFAM" id="SSF54637">
    <property type="entry name" value="Thioesterase/thiol ester dehydrase-isomerase"/>
    <property type="match status" value="1"/>
</dbReference>
<protein>
    <recommendedName>
        <fullName evidence="3">Thioesterase superfamily protein</fullName>
    </recommendedName>
</protein>
<accession>A0A0G1W8U2</accession>
<evidence type="ECO:0000313" key="2">
    <source>
        <dbReference type="Proteomes" id="UP000034224"/>
    </source>
</evidence>
<organism evidence="1 2">
    <name type="scientific">Candidatus Jorgensenbacteria bacterium GW2011_GWB1_50_10</name>
    <dbReference type="NCBI Taxonomy" id="1618665"/>
    <lineage>
        <taxon>Bacteria</taxon>
        <taxon>Candidatus Joergenseniibacteriota</taxon>
    </lineage>
</organism>
<sequence>MKVVVDGSDIDEYCHKNYKAYPRLFEPAQDAFMNERGIGFAAIEQLFGLRSPVKLMEVAYHQELREGDEVEITTEVSVGNTSITYYQAATKDGVVAAEMKLVVVLTTSEGPARIPDEIRAKLK</sequence>
<dbReference type="Pfam" id="PF13279">
    <property type="entry name" value="4HBT_2"/>
    <property type="match status" value="1"/>
</dbReference>
<reference evidence="1 2" key="1">
    <citation type="journal article" date="2015" name="Nature">
        <title>rRNA introns, odd ribosomes, and small enigmatic genomes across a large radiation of phyla.</title>
        <authorList>
            <person name="Brown C.T."/>
            <person name="Hug L.A."/>
            <person name="Thomas B.C."/>
            <person name="Sharon I."/>
            <person name="Castelle C.J."/>
            <person name="Singh A."/>
            <person name="Wilkins M.J."/>
            <person name="Williams K.H."/>
            <person name="Banfield J.F."/>
        </authorList>
    </citation>
    <scope>NUCLEOTIDE SEQUENCE [LARGE SCALE GENOMIC DNA]</scope>
</reference>
<proteinExistence type="predicted"/>
<dbReference type="Gene3D" id="3.10.129.10">
    <property type="entry name" value="Hotdog Thioesterase"/>
    <property type="match status" value="1"/>
</dbReference>